<dbReference type="Proteomes" id="UP000198287">
    <property type="component" value="Unassembled WGS sequence"/>
</dbReference>
<protein>
    <submittedName>
        <fullName evidence="2">Uncharacterized protein</fullName>
    </submittedName>
</protein>
<feature type="transmembrane region" description="Helical" evidence="1">
    <location>
        <begin position="115"/>
        <end position="138"/>
    </location>
</feature>
<sequence length="215" mass="25170">IHFDWDDKVKVCFKRVTESGQSVTTTSKNSWKIIMVVTPLMWKSLDQLEKLFSYMWTNPIEWNSKNGRMEYTNSYVQLVPWLGSITCTFTIVIIPSFIITCSEFYGVVDIPLSELILTLALLLLFILGCILEIILLLFCERITCSANCLTYLERELRLRVLKSFMKTERRKRKYKKNYFKYGRMANGPHRFYLGFKSNWLENPTSVVTVTSLASH</sequence>
<feature type="non-terminal residue" evidence="2">
    <location>
        <position position="1"/>
    </location>
</feature>
<name>A0A226EMS9_FOLCA</name>
<keyword evidence="1" id="KW-0472">Membrane</keyword>
<organism evidence="2 3">
    <name type="scientific">Folsomia candida</name>
    <name type="common">Springtail</name>
    <dbReference type="NCBI Taxonomy" id="158441"/>
    <lineage>
        <taxon>Eukaryota</taxon>
        <taxon>Metazoa</taxon>
        <taxon>Ecdysozoa</taxon>
        <taxon>Arthropoda</taxon>
        <taxon>Hexapoda</taxon>
        <taxon>Collembola</taxon>
        <taxon>Entomobryomorpha</taxon>
        <taxon>Isotomoidea</taxon>
        <taxon>Isotomidae</taxon>
        <taxon>Proisotominae</taxon>
        <taxon>Folsomia</taxon>
    </lineage>
</organism>
<evidence type="ECO:0000313" key="2">
    <source>
        <dbReference type="EMBL" id="OXA58769.1"/>
    </source>
</evidence>
<keyword evidence="3" id="KW-1185">Reference proteome</keyword>
<evidence type="ECO:0000313" key="3">
    <source>
        <dbReference type="Proteomes" id="UP000198287"/>
    </source>
</evidence>
<keyword evidence="1" id="KW-1133">Transmembrane helix</keyword>
<accession>A0A226EMS9</accession>
<dbReference type="EMBL" id="LNIX01000003">
    <property type="protein sequence ID" value="OXA58769.1"/>
    <property type="molecule type" value="Genomic_DNA"/>
</dbReference>
<feature type="transmembrane region" description="Helical" evidence="1">
    <location>
        <begin position="81"/>
        <end position="108"/>
    </location>
</feature>
<reference evidence="2 3" key="1">
    <citation type="submission" date="2015-12" db="EMBL/GenBank/DDBJ databases">
        <title>The genome of Folsomia candida.</title>
        <authorList>
            <person name="Faddeeva A."/>
            <person name="Derks M.F."/>
            <person name="Anvar Y."/>
            <person name="Smit S."/>
            <person name="Van Straalen N."/>
            <person name="Roelofs D."/>
        </authorList>
    </citation>
    <scope>NUCLEOTIDE SEQUENCE [LARGE SCALE GENOMIC DNA]</scope>
    <source>
        <strain evidence="2 3">VU population</strain>
        <tissue evidence="2">Whole body</tissue>
    </source>
</reference>
<keyword evidence="1" id="KW-0812">Transmembrane</keyword>
<dbReference type="AlphaFoldDB" id="A0A226EMS9"/>
<comment type="caution">
    <text evidence="2">The sequence shown here is derived from an EMBL/GenBank/DDBJ whole genome shotgun (WGS) entry which is preliminary data.</text>
</comment>
<proteinExistence type="predicted"/>
<evidence type="ECO:0000256" key="1">
    <source>
        <dbReference type="SAM" id="Phobius"/>
    </source>
</evidence>
<gene>
    <name evidence="2" type="ORF">Fcan01_06388</name>
</gene>